<gene>
    <name evidence="3" type="ORF">UXM345_LOCUS37952</name>
    <name evidence="2" type="ORF">XDN619_LOCUS30078</name>
</gene>
<sequence length="129" mass="14706">KIKEKADESDNNSNNILNDNSSNIVNDNTTSMHALSYTEPSCDTPSNINENCSLSTTIKATSGNKKRTYQKWQTEGSVAQQLFNASDLERQENRQRFSDLLDGAYFLFEHERPHTTLYELLLEVLTKID</sequence>
<reference evidence="3" key="1">
    <citation type="submission" date="2021-02" db="EMBL/GenBank/DDBJ databases">
        <authorList>
            <person name="Nowell W R."/>
        </authorList>
    </citation>
    <scope>NUCLEOTIDE SEQUENCE</scope>
</reference>
<name>A0A820NUW2_9BILA</name>
<feature type="region of interest" description="Disordered" evidence="1">
    <location>
        <begin position="1"/>
        <end position="27"/>
    </location>
</feature>
<evidence type="ECO:0000313" key="3">
    <source>
        <dbReference type="EMBL" id="CAF4394161.1"/>
    </source>
</evidence>
<dbReference type="EMBL" id="CAJOBF010023076">
    <property type="protein sequence ID" value="CAF4394161.1"/>
    <property type="molecule type" value="Genomic_DNA"/>
</dbReference>
<feature type="non-terminal residue" evidence="3">
    <location>
        <position position="129"/>
    </location>
</feature>
<organism evidence="3 4">
    <name type="scientific">Rotaria magnacalcarata</name>
    <dbReference type="NCBI Taxonomy" id="392030"/>
    <lineage>
        <taxon>Eukaryota</taxon>
        <taxon>Metazoa</taxon>
        <taxon>Spiralia</taxon>
        <taxon>Gnathifera</taxon>
        <taxon>Rotifera</taxon>
        <taxon>Eurotatoria</taxon>
        <taxon>Bdelloidea</taxon>
        <taxon>Philodinida</taxon>
        <taxon>Philodinidae</taxon>
        <taxon>Rotaria</taxon>
    </lineage>
</organism>
<dbReference type="EMBL" id="CAJNRG010014933">
    <property type="protein sequence ID" value="CAF2158501.1"/>
    <property type="molecule type" value="Genomic_DNA"/>
</dbReference>
<feature type="compositionally biased region" description="Low complexity" evidence="1">
    <location>
        <begin position="11"/>
        <end position="27"/>
    </location>
</feature>
<evidence type="ECO:0000313" key="4">
    <source>
        <dbReference type="Proteomes" id="UP000663842"/>
    </source>
</evidence>
<proteinExistence type="predicted"/>
<dbReference type="AlphaFoldDB" id="A0A820NUW2"/>
<protein>
    <submittedName>
        <fullName evidence="3">Uncharacterized protein</fullName>
    </submittedName>
</protein>
<dbReference type="Proteomes" id="UP000663842">
    <property type="component" value="Unassembled WGS sequence"/>
</dbReference>
<dbReference type="Proteomes" id="UP000663887">
    <property type="component" value="Unassembled WGS sequence"/>
</dbReference>
<feature type="non-terminal residue" evidence="3">
    <location>
        <position position="1"/>
    </location>
</feature>
<accession>A0A820NUW2</accession>
<evidence type="ECO:0000256" key="1">
    <source>
        <dbReference type="SAM" id="MobiDB-lite"/>
    </source>
</evidence>
<evidence type="ECO:0000313" key="2">
    <source>
        <dbReference type="EMBL" id="CAF2158501.1"/>
    </source>
</evidence>
<comment type="caution">
    <text evidence="3">The sequence shown here is derived from an EMBL/GenBank/DDBJ whole genome shotgun (WGS) entry which is preliminary data.</text>
</comment>